<name>A0A2U8P0Q2_9BRAD</name>
<dbReference type="EMBL" id="CP029425">
    <property type="protein sequence ID" value="AWL91245.1"/>
    <property type="molecule type" value="Genomic_DNA"/>
</dbReference>
<dbReference type="AlphaFoldDB" id="A0A2U8P0Q2"/>
<evidence type="ECO:0000313" key="2">
    <source>
        <dbReference type="Proteomes" id="UP000215703"/>
    </source>
</evidence>
<protein>
    <submittedName>
        <fullName evidence="1">Uncharacterized protein</fullName>
    </submittedName>
</protein>
<dbReference type="OrthoDB" id="8228151at2"/>
<reference evidence="1 2" key="2">
    <citation type="journal article" date="2017" name="Syst. Appl. Microbiol.">
        <title>Soybeans inoculated with root zone soils of Canadian native legumes harbour diverse and novel Bradyrhizobium spp. that possess agricultural potential.</title>
        <authorList>
            <person name="Bromfield E.S.P."/>
            <person name="Cloutier S."/>
            <person name="Tambong J.T."/>
            <person name="Tran Thi T.V."/>
        </authorList>
    </citation>
    <scope>NUCLEOTIDE SEQUENCE [LARGE SCALE GENOMIC DNA]</scope>
    <source>
        <strain evidence="1 2">OO99</strain>
    </source>
</reference>
<sequence length="134" mass="15265">MLHRSLTQLSDPPPRKLRRTSAGRMIFARVGATQRRSVVNPRHHEADLIRIILVAAPLVITAPANAVYFTYFRWESLPAQIRAAYMAGFYDALISVASDEQDAKAGTHYQLHFEEQNDKRPARRQCSRICFDPS</sequence>
<organism evidence="1 2">
    <name type="scientific">Bradyrhizobium ottawaense</name>
    <dbReference type="NCBI Taxonomy" id="931866"/>
    <lineage>
        <taxon>Bacteria</taxon>
        <taxon>Pseudomonadati</taxon>
        <taxon>Pseudomonadota</taxon>
        <taxon>Alphaproteobacteria</taxon>
        <taxon>Hyphomicrobiales</taxon>
        <taxon>Nitrobacteraceae</taxon>
        <taxon>Bradyrhizobium</taxon>
    </lineage>
</organism>
<evidence type="ECO:0000313" key="1">
    <source>
        <dbReference type="EMBL" id="AWL91245.1"/>
    </source>
</evidence>
<accession>A0A2U8P0Q2</accession>
<gene>
    <name evidence="1" type="ORF">CIT37_02210</name>
</gene>
<proteinExistence type="predicted"/>
<reference evidence="1 2" key="1">
    <citation type="journal article" date="2014" name="Int. J. Syst. Evol. Microbiol.">
        <title>Bradyrhizobium ottawaense sp. nov., a symbiotic nitrogen fixing bacterium from root nodules of soybeans in Canada.</title>
        <authorList>
            <person name="Yu X."/>
            <person name="Cloutier S."/>
            <person name="Tambong J.T."/>
            <person name="Bromfield E.S."/>
        </authorList>
    </citation>
    <scope>NUCLEOTIDE SEQUENCE [LARGE SCALE GENOMIC DNA]</scope>
    <source>
        <strain evidence="1 2">OO99</strain>
    </source>
</reference>
<dbReference type="Proteomes" id="UP000215703">
    <property type="component" value="Chromosome"/>
</dbReference>